<gene>
    <name evidence="2" type="ORF">P8C59_004184</name>
</gene>
<evidence type="ECO:0000313" key="3">
    <source>
        <dbReference type="Proteomes" id="UP001217918"/>
    </source>
</evidence>
<feature type="chain" id="PRO_5041980965" evidence="1">
    <location>
        <begin position="23"/>
        <end position="192"/>
    </location>
</feature>
<evidence type="ECO:0000313" key="2">
    <source>
        <dbReference type="EMBL" id="KAK2069625.1"/>
    </source>
</evidence>
<reference evidence="2" key="1">
    <citation type="journal article" date="2023" name="Mol. Plant Microbe Interact.">
        <title>Elucidating the Obligate Nature and Biological Capacity of an Invasive Fungal Corn Pathogen.</title>
        <authorList>
            <person name="MacCready J.S."/>
            <person name="Roggenkamp E.M."/>
            <person name="Gdanetz K."/>
            <person name="Chilvers M.I."/>
        </authorList>
    </citation>
    <scope>NUCLEOTIDE SEQUENCE</scope>
    <source>
        <strain evidence="2">PM02</strain>
    </source>
</reference>
<organism evidence="2 3">
    <name type="scientific">Phyllachora maydis</name>
    <dbReference type="NCBI Taxonomy" id="1825666"/>
    <lineage>
        <taxon>Eukaryota</taxon>
        <taxon>Fungi</taxon>
        <taxon>Dikarya</taxon>
        <taxon>Ascomycota</taxon>
        <taxon>Pezizomycotina</taxon>
        <taxon>Sordariomycetes</taxon>
        <taxon>Sordariomycetidae</taxon>
        <taxon>Phyllachorales</taxon>
        <taxon>Phyllachoraceae</taxon>
        <taxon>Phyllachora</taxon>
    </lineage>
</organism>
<sequence length="192" mass="20560">MATRIFQVLILLIACLLVPCLGSALGTTSLGWNTSTTATPISPASTESPAPAPVPFSNMTNCTWGPPADSGSQPGSYPIAYQLVQPDTTSPPFSASNGSYKVQDAWYRAHWVDGPRTLGTTIPGYGPFKCQFWCNSQSTCSSFFAYYDYSALASFVFACVLFDTILDPTLFVPSNGTSPAGGYDRLCYNVNQ</sequence>
<accession>A0AAD9I2X1</accession>
<keyword evidence="3" id="KW-1185">Reference proteome</keyword>
<dbReference type="AlphaFoldDB" id="A0AAD9I2X1"/>
<evidence type="ECO:0000256" key="1">
    <source>
        <dbReference type="SAM" id="SignalP"/>
    </source>
</evidence>
<feature type="signal peptide" evidence="1">
    <location>
        <begin position="1"/>
        <end position="22"/>
    </location>
</feature>
<dbReference type="EMBL" id="JAQQPM010000003">
    <property type="protein sequence ID" value="KAK2069625.1"/>
    <property type="molecule type" value="Genomic_DNA"/>
</dbReference>
<dbReference type="PROSITE" id="PS51257">
    <property type="entry name" value="PROKAR_LIPOPROTEIN"/>
    <property type="match status" value="1"/>
</dbReference>
<keyword evidence="1" id="KW-0732">Signal</keyword>
<protein>
    <submittedName>
        <fullName evidence="2">Uncharacterized protein</fullName>
    </submittedName>
</protein>
<proteinExistence type="predicted"/>
<dbReference type="Proteomes" id="UP001217918">
    <property type="component" value="Unassembled WGS sequence"/>
</dbReference>
<name>A0AAD9I2X1_9PEZI</name>
<comment type="caution">
    <text evidence="2">The sequence shown here is derived from an EMBL/GenBank/DDBJ whole genome shotgun (WGS) entry which is preliminary data.</text>
</comment>